<dbReference type="Pfam" id="PF25951">
    <property type="entry name" value="DUF7989"/>
    <property type="match status" value="1"/>
</dbReference>
<dbReference type="InterPro" id="IPR058742">
    <property type="entry name" value="DUF7989"/>
</dbReference>
<evidence type="ECO:0000256" key="1">
    <source>
        <dbReference type="SAM" id="MobiDB-lite"/>
    </source>
</evidence>
<feature type="region of interest" description="Disordered" evidence="1">
    <location>
        <begin position="1"/>
        <end position="44"/>
    </location>
</feature>
<keyword evidence="3" id="KW-1185">Reference proteome</keyword>
<sequence>MTEENTTETMKDVSHTPPAGVSVTNVWQRGRTPEATDAATPADD</sequence>
<protein>
    <submittedName>
        <fullName evidence="2">Uncharacterized protein</fullName>
    </submittedName>
</protein>
<dbReference type="AlphaFoldDB" id="A0A1H8SHE2"/>
<organism evidence="2 3">
    <name type="scientific">Halogranum amylolyticum</name>
    <dbReference type="NCBI Taxonomy" id="660520"/>
    <lineage>
        <taxon>Archaea</taxon>
        <taxon>Methanobacteriati</taxon>
        <taxon>Methanobacteriota</taxon>
        <taxon>Stenosarchaea group</taxon>
        <taxon>Halobacteria</taxon>
        <taxon>Halobacteriales</taxon>
        <taxon>Haloferacaceae</taxon>
    </lineage>
</organism>
<dbReference type="EMBL" id="FODV01000005">
    <property type="protein sequence ID" value="SEO78170.1"/>
    <property type="molecule type" value="Genomic_DNA"/>
</dbReference>
<reference evidence="3" key="1">
    <citation type="submission" date="2016-10" db="EMBL/GenBank/DDBJ databases">
        <authorList>
            <person name="Varghese N."/>
            <person name="Submissions S."/>
        </authorList>
    </citation>
    <scope>NUCLEOTIDE SEQUENCE [LARGE SCALE GENOMIC DNA]</scope>
    <source>
        <strain evidence="3">CGMCC 1.10121</strain>
    </source>
</reference>
<evidence type="ECO:0000313" key="2">
    <source>
        <dbReference type="EMBL" id="SEO78170.1"/>
    </source>
</evidence>
<evidence type="ECO:0000313" key="3">
    <source>
        <dbReference type="Proteomes" id="UP000199126"/>
    </source>
</evidence>
<accession>A0A1H8SHE2</accession>
<feature type="compositionally biased region" description="Low complexity" evidence="1">
    <location>
        <begin position="33"/>
        <end position="44"/>
    </location>
</feature>
<name>A0A1H8SHE2_9EURY</name>
<dbReference type="Proteomes" id="UP000199126">
    <property type="component" value="Unassembled WGS sequence"/>
</dbReference>
<dbReference type="RefSeq" id="WP_280141170.1">
    <property type="nucleotide sequence ID" value="NZ_FODV01000005.1"/>
</dbReference>
<proteinExistence type="predicted"/>
<gene>
    <name evidence="2" type="ORF">SAMN04487948_105103</name>
</gene>